<dbReference type="GO" id="GO:0061542">
    <property type="term" value="F:3-demethylubiquinol 3-O-methyltransferase activity"/>
    <property type="evidence" value="ECO:0007669"/>
    <property type="project" value="UniProtKB-EC"/>
</dbReference>
<accession>A0ABW5M8Y7</accession>
<gene>
    <name evidence="1" type="ORF">ACFSUS_22675</name>
</gene>
<dbReference type="InterPro" id="IPR029063">
    <property type="entry name" value="SAM-dependent_MTases_sf"/>
</dbReference>
<proteinExistence type="predicted"/>
<reference evidence="2" key="1">
    <citation type="journal article" date="2019" name="Int. J. Syst. Evol. Microbiol.">
        <title>The Global Catalogue of Microorganisms (GCM) 10K type strain sequencing project: providing services to taxonomists for standard genome sequencing and annotation.</title>
        <authorList>
            <consortium name="The Broad Institute Genomics Platform"/>
            <consortium name="The Broad Institute Genome Sequencing Center for Infectious Disease"/>
            <person name="Wu L."/>
            <person name="Ma J."/>
        </authorList>
    </citation>
    <scope>NUCLEOTIDE SEQUENCE [LARGE SCALE GENOMIC DNA]</scope>
    <source>
        <strain evidence="2">KCTC 42805</strain>
    </source>
</reference>
<dbReference type="GO" id="GO:0102208">
    <property type="term" value="F:2-polyprenyl-6-hydroxyphenol methylase activity"/>
    <property type="evidence" value="ECO:0007669"/>
    <property type="project" value="UniProtKB-EC"/>
</dbReference>
<keyword evidence="1" id="KW-0489">Methyltransferase</keyword>
<dbReference type="CDD" id="cd02440">
    <property type="entry name" value="AdoMet_MTases"/>
    <property type="match status" value="1"/>
</dbReference>
<dbReference type="Pfam" id="PF13489">
    <property type="entry name" value="Methyltransf_23"/>
    <property type="match status" value="1"/>
</dbReference>
<dbReference type="Proteomes" id="UP001597469">
    <property type="component" value="Unassembled WGS sequence"/>
</dbReference>
<dbReference type="EC" id="2.1.1.222" evidence="1"/>
<dbReference type="RefSeq" id="WP_381526162.1">
    <property type="nucleotide sequence ID" value="NZ_JBHULN010000018.1"/>
</dbReference>
<dbReference type="SUPFAM" id="SSF53335">
    <property type="entry name" value="S-adenosyl-L-methionine-dependent methyltransferases"/>
    <property type="match status" value="1"/>
</dbReference>
<protein>
    <submittedName>
        <fullName evidence="1">Class I SAM-dependent methyltransferase</fullName>
        <ecNumber evidence="1">2.1.1.222</ecNumber>
        <ecNumber evidence="1">2.1.1.64</ecNumber>
    </submittedName>
</protein>
<evidence type="ECO:0000313" key="2">
    <source>
        <dbReference type="Proteomes" id="UP001597469"/>
    </source>
</evidence>
<evidence type="ECO:0000313" key="1">
    <source>
        <dbReference type="EMBL" id="MFD2573462.1"/>
    </source>
</evidence>
<keyword evidence="1" id="KW-0808">Transferase</keyword>
<dbReference type="Gene3D" id="3.40.50.150">
    <property type="entry name" value="Vaccinia Virus protein VP39"/>
    <property type="match status" value="1"/>
</dbReference>
<dbReference type="GO" id="GO:0032259">
    <property type="term" value="P:methylation"/>
    <property type="evidence" value="ECO:0007669"/>
    <property type="project" value="UniProtKB-KW"/>
</dbReference>
<sequence length="227" mass="25690">MNAIEFHNAIATDFHNRYEVSKAFQERFEVWTRLFERYVAPTNRVMDMGCGSGVFSNYLAGKGCIVTGIDGSEAMINLCNQAKTVPTAQFVKQLLPLDNADSYQKQDVIIASSVLEYLNDMSAMLQQAQSLLKPGGLVMVSMPNKRSIYRRIERLAFQLTGYPRYFAHIRNVSSETLLSQQLHKLGFETLGVVYFSSGDPLSKSLKNVLPDYYVNSLFVGVYRKLKR</sequence>
<dbReference type="EC" id="2.1.1.64" evidence="1"/>
<dbReference type="PANTHER" id="PTHR43861">
    <property type="entry name" value="TRANS-ACONITATE 2-METHYLTRANSFERASE-RELATED"/>
    <property type="match status" value="1"/>
</dbReference>
<comment type="caution">
    <text evidence="1">The sequence shown here is derived from an EMBL/GenBank/DDBJ whole genome shotgun (WGS) entry which is preliminary data.</text>
</comment>
<organism evidence="1 2">
    <name type="scientific">Spirosoma soli</name>
    <dbReference type="NCBI Taxonomy" id="1770529"/>
    <lineage>
        <taxon>Bacteria</taxon>
        <taxon>Pseudomonadati</taxon>
        <taxon>Bacteroidota</taxon>
        <taxon>Cytophagia</taxon>
        <taxon>Cytophagales</taxon>
        <taxon>Cytophagaceae</taxon>
        <taxon>Spirosoma</taxon>
    </lineage>
</organism>
<keyword evidence="2" id="KW-1185">Reference proteome</keyword>
<dbReference type="EMBL" id="JBHULN010000018">
    <property type="protein sequence ID" value="MFD2573462.1"/>
    <property type="molecule type" value="Genomic_DNA"/>
</dbReference>
<name>A0ABW5M8Y7_9BACT</name>